<evidence type="ECO:0000313" key="2">
    <source>
        <dbReference type="EMBL" id="RVX75000.1"/>
    </source>
</evidence>
<gene>
    <name evidence="2" type="ORF">B0A52_01277</name>
</gene>
<sequence length="358" mass="40068">MSGHPNNGVYIGFAGEGDRNIGNRNDLSQPLDFANEPPIRFVNGMPQPPVGEDFDRELAIVDQINANDVFNRASNNVMQAGDVFQNDPLRTLFDCDVLYPGLQPPKRPAEPIPEQRVVRRRLEAPQPQHGFHPRPVFPVQTQLPRQNAQALANVPVPANEPRSLSVAECFKTPLVTLLVGYDETRIQAHKGFLDKCAHFQKKFAETRSADNSHTELKLADETPEAICTVLAWLCVGTYEAKAVDRRDTIAYRNYLYGVISDYGLASMYDLPHIRTQILAKNRDIQDVSWGHLTMANERRLRGTRLWRSMMLSIRAETASGARNIEHLLSDALADTAEGSDEHEIKSEGGIPDLDMSTF</sequence>
<reference evidence="2 3" key="1">
    <citation type="submission" date="2017-03" db="EMBL/GenBank/DDBJ databases">
        <title>Genomes of endolithic fungi from Antarctica.</title>
        <authorList>
            <person name="Coleine C."/>
            <person name="Masonjones S."/>
            <person name="Stajich J.E."/>
        </authorList>
    </citation>
    <scope>NUCLEOTIDE SEQUENCE [LARGE SCALE GENOMIC DNA]</scope>
    <source>
        <strain evidence="2 3">CCFEE 6314</strain>
    </source>
</reference>
<name>A0A438NGZ4_EXOME</name>
<feature type="region of interest" description="Disordered" evidence="1">
    <location>
        <begin position="338"/>
        <end position="358"/>
    </location>
</feature>
<dbReference type="Proteomes" id="UP000288859">
    <property type="component" value="Unassembled WGS sequence"/>
</dbReference>
<evidence type="ECO:0008006" key="4">
    <source>
        <dbReference type="Google" id="ProtNLM"/>
    </source>
</evidence>
<dbReference type="AlphaFoldDB" id="A0A438NGZ4"/>
<accession>A0A438NGZ4</accession>
<dbReference type="EMBL" id="NAJM01000003">
    <property type="protein sequence ID" value="RVX75000.1"/>
    <property type="molecule type" value="Genomic_DNA"/>
</dbReference>
<proteinExistence type="predicted"/>
<dbReference type="OrthoDB" id="10295654at2759"/>
<evidence type="ECO:0000256" key="1">
    <source>
        <dbReference type="SAM" id="MobiDB-lite"/>
    </source>
</evidence>
<dbReference type="VEuPathDB" id="FungiDB:PV10_00410"/>
<organism evidence="2 3">
    <name type="scientific">Exophiala mesophila</name>
    <name type="common">Black yeast-like fungus</name>
    <dbReference type="NCBI Taxonomy" id="212818"/>
    <lineage>
        <taxon>Eukaryota</taxon>
        <taxon>Fungi</taxon>
        <taxon>Dikarya</taxon>
        <taxon>Ascomycota</taxon>
        <taxon>Pezizomycotina</taxon>
        <taxon>Eurotiomycetes</taxon>
        <taxon>Chaetothyriomycetidae</taxon>
        <taxon>Chaetothyriales</taxon>
        <taxon>Herpotrichiellaceae</taxon>
        <taxon>Exophiala</taxon>
    </lineage>
</organism>
<evidence type="ECO:0000313" key="3">
    <source>
        <dbReference type="Proteomes" id="UP000288859"/>
    </source>
</evidence>
<comment type="caution">
    <text evidence="2">The sequence shown here is derived from an EMBL/GenBank/DDBJ whole genome shotgun (WGS) entry which is preliminary data.</text>
</comment>
<protein>
    <recommendedName>
        <fullName evidence="4">BTB domain-containing protein</fullName>
    </recommendedName>
</protein>